<evidence type="ECO:0000313" key="6">
    <source>
        <dbReference type="Proteomes" id="UP000326532"/>
    </source>
</evidence>
<reference evidence="5 6" key="1">
    <citation type="submission" date="2019-04" db="EMBL/GenBank/DDBJ databases">
        <title>Fungal friends and foes A comparative genomics study of 23 Aspergillus species from section Flavi.</title>
        <authorList>
            <consortium name="DOE Joint Genome Institute"/>
            <person name="Kjaerbolling I."/>
            <person name="Vesth T.C."/>
            <person name="Frisvad J.C."/>
            <person name="Nybo J.L."/>
            <person name="Theobald S."/>
            <person name="Kildgaard S."/>
            <person name="Petersen T.I."/>
            <person name="Kuo A."/>
            <person name="Sato A."/>
            <person name="Lyhne E.K."/>
            <person name="Kogle M.E."/>
            <person name="Wiebenga A."/>
            <person name="Kun R.S."/>
            <person name="Lubbers R.J."/>
            <person name="Makela M.R."/>
            <person name="Barry K."/>
            <person name="Chovatia M."/>
            <person name="Clum A."/>
            <person name="Daum C."/>
            <person name="Haridas S."/>
            <person name="He G."/>
            <person name="LaButti K."/>
            <person name="Lipzen A."/>
            <person name="Mondo S."/>
            <person name="Pangilinan J."/>
            <person name="Riley R."/>
            <person name="Salamov A."/>
            <person name="Simmons B.A."/>
            <person name="Magnuson J.K."/>
            <person name="Henrissat B."/>
            <person name="Mortensen U.H."/>
            <person name="Larsen T.O."/>
            <person name="De vries R.P."/>
            <person name="Grigoriev I.V."/>
            <person name="Machida M."/>
            <person name="Baker S.E."/>
            <person name="Andersen M.R."/>
        </authorList>
    </citation>
    <scope>NUCLEOTIDE SEQUENCE [LARGE SCALE GENOMIC DNA]</scope>
    <source>
        <strain evidence="5 6">CBS 117618</strain>
    </source>
</reference>
<dbReference type="Gene3D" id="3.40.50.2300">
    <property type="match status" value="2"/>
</dbReference>
<dbReference type="VEuPathDB" id="FungiDB:BDV34DRAFT_222991"/>
<feature type="domain" description="Response regulatory" evidence="4">
    <location>
        <begin position="1"/>
        <end position="81"/>
    </location>
</feature>
<dbReference type="Proteomes" id="UP000326532">
    <property type="component" value="Unassembled WGS sequence"/>
</dbReference>
<sequence>MLKEHTSDVTVVVDGLQAFREFQKREFDMLIMDVQMPVMGDREKCLEAGMDACLSKPLNKEQLDRAIRICRHDSVSNEARG</sequence>
<name>A0A5N6DSK7_ASPPA</name>
<gene>
    <name evidence="5" type="ORF">BDV34DRAFT_222991</name>
</gene>
<dbReference type="CDD" id="cd17546">
    <property type="entry name" value="REC_hyHK_CKI1_RcsC-like"/>
    <property type="match status" value="1"/>
</dbReference>
<dbReference type="InterPro" id="IPR011006">
    <property type="entry name" value="CheY-like_superfamily"/>
</dbReference>
<feature type="modified residue" description="4-aspartylphosphate" evidence="3">
    <location>
        <position position="33"/>
    </location>
</feature>
<organism evidence="5 6">
    <name type="scientific">Aspergillus parasiticus</name>
    <dbReference type="NCBI Taxonomy" id="5067"/>
    <lineage>
        <taxon>Eukaryota</taxon>
        <taxon>Fungi</taxon>
        <taxon>Dikarya</taxon>
        <taxon>Ascomycota</taxon>
        <taxon>Pezizomycotina</taxon>
        <taxon>Eurotiomycetes</taxon>
        <taxon>Eurotiomycetidae</taxon>
        <taxon>Eurotiales</taxon>
        <taxon>Aspergillaceae</taxon>
        <taxon>Aspergillus</taxon>
        <taxon>Aspergillus subgen. Circumdati</taxon>
    </lineage>
</organism>
<keyword evidence="2" id="KW-0902">Two-component regulatory system</keyword>
<evidence type="ECO:0000256" key="3">
    <source>
        <dbReference type="PROSITE-ProRule" id="PRU00169"/>
    </source>
</evidence>
<dbReference type="AlphaFoldDB" id="A0A5N6DSK7"/>
<protein>
    <recommendedName>
        <fullName evidence="4">Response regulatory domain-containing protein</fullName>
    </recommendedName>
</protein>
<keyword evidence="6" id="KW-1185">Reference proteome</keyword>
<dbReference type="PROSITE" id="PS50110">
    <property type="entry name" value="RESPONSE_REGULATORY"/>
    <property type="match status" value="1"/>
</dbReference>
<keyword evidence="1 3" id="KW-0597">Phosphoprotein</keyword>
<dbReference type="EMBL" id="ML734953">
    <property type="protein sequence ID" value="KAB8208172.1"/>
    <property type="molecule type" value="Genomic_DNA"/>
</dbReference>
<dbReference type="PANTHER" id="PTHR45339:SF1">
    <property type="entry name" value="HYBRID SIGNAL TRANSDUCTION HISTIDINE KINASE J"/>
    <property type="match status" value="1"/>
</dbReference>
<dbReference type="PANTHER" id="PTHR45339">
    <property type="entry name" value="HYBRID SIGNAL TRANSDUCTION HISTIDINE KINASE J"/>
    <property type="match status" value="1"/>
</dbReference>
<accession>A0A5N6DSK7</accession>
<dbReference type="GO" id="GO:0000160">
    <property type="term" value="P:phosphorelay signal transduction system"/>
    <property type="evidence" value="ECO:0007669"/>
    <property type="project" value="UniProtKB-KW"/>
</dbReference>
<dbReference type="InterPro" id="IPR001789">
    <property type="entry name" value="Sig_transdc_resp-reg_receiver"/>
</dbReference>
<evidence type="ECO:0000313" key="5">
    <source>
        <dbReference type="EMBL" id="KAB8208172.1"/>
    </source>
</evidence>
<evidence type="ECO:0000259" key="4">
    <source>
        <dbReference type="PROSITE" id="PS50110"/>
    </source>
</evidence>
<evidence type="ECO:0000256" key="2">
    <source>
        <dbReference type="ARBA" id="ARBA00023012"/>
    </source>
</evidence>
<dbReference type="SUPFAM" id="SSF52172">
    <property type="entry name" value="CheY-like"/>
    <property type="match status" value="1"/>
</dbReference>
<proteinExistence type="predicted"/>
<evidence type="ECO:0000256" key="1">
    <source>
        <dbReference type="ARBA" id="ARBA00022553"/>
    </source>
</evidence>